<dbReference type="AlphaFoldDB" id="I2GYR8"/>
<keyword evidence="2" id="KW-1185">Reference proteome</keyword>
<dbReference type="eggNOG" id="ENOG502S12S">
    <property type="taxonomic scope" value="Eukaryota"/>
</dbReference>
<dbReference type="RefSeq" id="XP_004178789.1">
    <property type="nucleotide sequence ID" value="XM_004178741.1"/>
</dbReference>
<gene>
    <name evidence="1" type="primary">TBLA0B04330</name>
    <name evidence="1" type="ORF">TBLA_0B04330</name>
</gene>
<dbReference type="Proteomes" id="UP000002866">
    <property type="component" value="Chromosome 2"/>
</dbReference>
<name>I2GYR8_HENB6</name>
<evidence type="ECO:0000313" key="2">
    <source>
        <dbReference type="Proteomes" id="UP000002866"/>
    </source>
</evidence>
<organism evidence="1 2">
    <name type="scientific">Henningerozyma blattae (strain ATCC 34711 / CBS 6284 / DSM 70876 / NBRC 10599 / NRRL Y-10934 / UCD 77-7)</name>
    <name type="common">Yeast</name>
    <name type="synonym">Tetrapisispora blattae</name>
    <dbReference type="NCBI Taxonomy" id="1071380"/>
    <lineage>
        <taxon>Eukaryota</taxon>
        <taxon>Fungi</taxon>
        <taxon>Dikarya</taxon>
        <taxon>Ascomycota</taxon>
        <taxon>Saccharomycotina</taxon>
        <taxon>Saccharomycetes</taxon>
        <taxon>Saccharomycetales</taxon>
        <taxon>Saccharomycetaceae</taxon>
        <taxon>Henningerozyma</taxon>
    </lineage>
</organism>
<dbReference type="HOGENOM" id="CLU_125620_0_0_1"/>
<dbReference type="EMBL" id="HE806317">
    <property type="protein sequence ID" value="CCH59270.1"/>
    <property type="molecule type" value="Genomic_DNA"/>
</dbReference>
<accession>I2GYR8</accession>
<dbReference type="FunCoup" id="I2GYR8">
    <property type="interactions" value="36"/>
</dbReference>
<dbReference type="GeneID" id="14493771"/>
<dbReference type="OMA" id="EYMIERC"/>
<dbReference type="InParanoid" id="I2GYR8"/>
<dbReference type="KEGG" id="tbl:TBLA_0B04330"/>
<evidence type="ECO:0000313" key="1">
    <source>
        <dbReference type="EMBL" id="CCH59270.1"/>
    </source>
</evidence>
<proteinExistence type="predicted"/>
<protein>
    <submittedName>
        <fullName evidence="1">Uncharacterized protein</fullName>
    </submittedName>
</protein>
<reference evidence="1 2" key="1">
    <citation type="journal article" date="2011" name="Proc. Natl. Acad. Sci. U.S.A.">
        <title>Evolutionary erosion of yeast sex chromosomes by mating-type switching accidents.</title>
        <authorList>
            <person name="Gordon J.L."/>
            <person name="Armisen D."/>
            <person name="Proux-Wera E."/>
            <person name="Oheigeartaigh S.S."/>
            <person name="Byrne K.P."/>
            <person name="Wolfe K.H."/>
        </authorList>
    </citation>
    <scope>NUCLEOTIDE SEQUENCE [LARGE SCALE GENOMIC DNA]</scope>
    <source>
        <strain evidence="2">ATCC 34711 / CBS 6284 / DSM 70876 / NBRC 10599 / NRRL Y-10934 / UCD 77-7</strain>
    </source>
</reference>
<dbReference type="OrthoDB" id="4082971at2759"/>
<sequence length="164" mass="19277">MGIPEVTEAISAQDVNEDSFTKLNGRKNQSVTKPVTVDSETGEILVRRATGKARVRRGQTEEEYNEQLRQYFTEENGPTRTEPNFMDNVNDFDEKLDTMDLSIKQNRLRLQAYPQRAYYRRNYSICKDLCSKLILKVKDIPKIQRELEELEYMQNQCMLRLSKE</sequence>